<dbReference type="InterPro" id="IPR011598">
    <property type="entry name" value="bHLH_dom"/>
</dbReference>
<feature type="region of interest" description="Disordered" evidence="2">
    <location>
        <begin position="1"/>
        <end position="57"/>
    </location>
</feature>
<proteinExistence type="predicted"/>
<reference evidence="4 5" key="1">
    <citation type="submission" date="2019-07" db="EMBL/GenBank/DDBJ databases">
        <title>Chromosome genome assembly for large yellow croaker.</title>
        <authorList>
            <person name="Xiao S."/>
        </authorList>
    </citation>
    <scope>NUCLEOTIDE SEQUENCE [LARGE SCALE GENOMIC DNA]</scope>
    <source>
        <strain evidence="4">JMULYC20181020</strain>
        <tissue evidence="4">Muscle</tissue>
    </source>
</reference>
<evidence type="ECO:0000256" key="1">
    <source>
        <dbReference type="SAM" id="Coils"/>
    </source>
</evidence>
<dbReference type="InterPro" id="IPR036638">
    <property type="entry name" value="HLH_DNA-bd_sf"/>
</dbReference>
<dbReference type="SUPFAM" id="SSF47459">
    <property type="entry name" value="HLH, helix-loop-helix DNA-binding domain"/>
    <property type="match status" value="1"/>
</dbReference>
<evidence type="ECO:0000259" key="3">
    <source>
        <dbReference type="PROSITE" id="PS50888"/>
    </source>
</evidence>
<dbReference type="Proteomes" id="UP000424527">
    <property type="component" value="Unassembled WGS sequence"/>
</dbReference>
<dbReference type="EMBL" id="REGW02000014">
    <property type="protein sequence ID" value="KAE8287025.1"/>
    <property type="molecule type" value="Genomic_DNA"/>
</dbReference>
<dbReference type="AlphaFoldDB" id="A0A6G0I6D0"/>
<keyword evidence="5" id="KW-1185">Reference proteome</keyword>
<name>A0A6G0I6D0_LARCR</name>
<gene>
    <name evidence="4" type="ORF">D5F01_LYC14983</name>
</gene>
<feature type="compositionally biased region" description="Polar residues" evidence="2">
    <location>
        <begin position="15"/>
        <end position="25"/>
    </location>
</feature>
<feature type="domain" description="BHLH" evidence="3">
    <location>
        <begin position="42"/>
        <end position="91"/>
    </location>
</feature>
<evidence type="ECO:0000313" key="4">
    <source>
        <dbReference type="EMBL" id="KAE8287025.1"/>
    </source>
</evidence>
<sequence length="165" mass="19369">MKAAYMKKLKESRDSSGNLTSSREFNIQGRMDNEHDESKDKKRRTNHTVLERQRRSEQRHLFDKLQTVLKSDPKAPRLRLLSLALKEIQNLVETSKRLEEKKRRLTRLQSVYMKELSLLSGKSDTVIKHKLNQICEKQKMREKTIKMEAFLFPNSPVQSCSSASH</sequence>
<feature type="compositionally biased region" description="Basic and acidic residues" evidence="2">
    <location>
        <begin position="31"/>
        <end position="40"/>
    </location>
</feature>
<protein>
    <recommendedName>
        <fullName evidence="3">BHLH domain-containing protein</fullName>
    </recommendedName>
</protein>
<feature type="coiled-coil region" evidence="1">
    <location>
        <begin position="81"/>
        <end position="111"/>
    </location>
</feature>
<accession>A0A6G0I6D0</accession>
<dbReference type="Pfam" id="PF00010">
    <property type="entry name" value="HLH"/>
    <property type="match status" value="1"/>
</dbReference>
<evidence type="ECO:0000313" key="5">
    <source>
        <dbReference type="Proteomes" id="UP000424527"/>
    </source>
</evidence>
<evidence type="ECO:0000256" key="2">
    <source>
        <dbReference type="SAM" id="MobiDB-lite"/>
    </source>
</evidence>
<dbReference type="Gene3D" id="4.10.280.10">
    <property type="entry name" value="Helix-loop-helix DNA-binding domain"/>
    <property type="match status" value="1"/>
</dbReference>
<dbReference type="GO" id="GO:0046983">
    <property type="term" value="F:protein dimerization activity"/>
    <property type="evidence" value="ECO:0007669"/>
    <property type="project" value="InterPro"/>
</dbReference>
<dbReference type="PROSITE" id="PS50888">
    <property type="entry name" value="BHLH"/>
    <property type="match status" value="1"/>
</dbReference>
<keyword evidence="1" id="KW-0175">Coiled coil</keyword>
<organism evidence="4 5">
    <name type="scientific">Larimichthys crocea</name>
    <name type="common">Large yellow croaker</name>
    <name type="synonym">Pseudosciaena crocea</name>
    <dbReference type="NCBI Taxonomy" id="215358"/>
    <lineage>
        <taxon>Eukaryota</taxon>
        <taxon>Metazoa</taxon>
        <taxon>Chordata</taxon>
        <taxon>Craniata</taxon>
        <taxon>Vertebrata</taxon>
        <taxon>Euteleostomi</taxon>
        <taxon>Actinopterygii</taxon>
        <taxon>Neopterygii</taxon>
        <taxon>Teleostei</taxon>
        <taxon>Neoteleostei</taxon>
        <taxon>Acanthomorphata</taxon>
        <taxon>Eupercaria</taxon>
        <taxon>Sciaenidae</taxon>
        <taxon>Larimichthys</taxon>
    </lineage>
</organism>
<comment type="caution">
    <text evidence="4">The sequence shown here is derived from an EMBL/GenBank/DDBJ whole genome shotgun (WGS) entry which is preliminary data.</text>
</comment>